<evidence type="ECO:0000256" key="1">
    <source>
        <dbReference type="SAM" id="MobiDB-lite"/>
    </source>
</evidence>
<dbReference type="Gramene" id="ONK55484">
    <property type="protein sequence ID" value="ONK55484"/>
    <property type="gene ID" value="A4U43_UnF2490"/>
</dbReference>
<dbReference type="EMBL" id="KV863417">
    <property type="protein sequence ID" value="ONK55484.1"/>
    <property type="molecule type" value="Genomic_DNA"/>
</dbReference>
<evidence type="ECO:0000313" key="2">
    <source>
        <dbReference type="EMBL" id="ONK55484.1"/>
    </source>
</evidence>
<sequence length="161" mass="18706">MFGHLQQRDLDRSEGSNGVQYWVPPHPSSSIRRPEEDRIAQRPSTELYESQELSLWHLDGKWPQSGARGRVTTHTVDHPQKSRRGTRTSSTTPHHRAHHRDGGKDTSSPRKAQTHQQDLFHGGMTRHNRRTAPLHYHGLWLWLPLLEEPQQTRQDKTRLDG</sequence>
<feature type="region of interest" description="Disordered" evidence="1">
    <location>
        <begin position="60"/>
        <end position="125"/>
    </location>
</feature>
<gene>
    <name evidence="2" type="ORF">A4U43_UnF2490</name>
</gene>
<reference evidence="3" key="1">
    <citation type="journal article" date="2017" name="Nat. Commun.">
        <title>The asparagus genome sheds light on the origin and evolution of a young Y chromosome.</title>
        <authorList>
            <person name="Harkess A."/>
            <person name="Zhou J."/>
            <person name="Xu C."/>
            <person name="Bowers J.E."/>
            <person name="Van der Hulst R."/>
            <person name="Ayyampalayam S."/>
            <person name="Mercati F."/>
            <person name="Riccardi P."/>
            <person name="McKain M.R."/>
            <person name="Kakrana A."/>
            <person name="Tang H."/>
            <person name="Ray J."/>
            <person name="Groenendijk J."/>
            <person name="Arikit S."/>
            <person name="Mathioni S.M."/>
            <person name="Nakano M."/>
            <person name="Shan H."/>
            <person name="Telgmann-Rauber A."/>
            <person name="Kanno A."/>
            <person name="Yue Z."/>
            <person name="Chen H."/>
            <person name="Li W."/>
            <person name="Chen Y."/>
            <person name="Xu X."/>
            <person name="Zhang Y."/>
            <person name="Luo S."/>
            <person name="Chen H."/>
            <person name="Gao J."/>
            <person name="Mao Z."/>
            <person name="Pires J.C."/>
            <person name="Luo M."/>
            <person name="Kudrna D."/>
            <person name="Wing R.A."/>
            <person name="Meyers B.C."/>
            <person name="Yi K."/>
            <person name="Kong H."/>
            <person name="Lavrijsen P."/>
            <person name="Sunseri F."/>
            <person name="Falavigna A."/>
            <person name="Ye Y."/>
            <person name="Leebens-Mack J.H."/>
            <person name="Chen G."/>
        </authorList>
    </citation>
    <scope>NUCLEOTIDE SEQUENCE [LARGE SCALE GENOMIC DNA]</scope>
    <source>
        <strain evidence="3">cv. DH0086</strain>
    </source>
</reference>
<accession>A0A1R3L7A8</accession>
<feature type="region of interest" description="Disordered" evidence="1">
    <location>
        <begin position="1"/>
        <end position="46"/>
    </location>
</feature>
<proteinExistence type="predicted"/>
<dbReference type="Proteomes" id="UP000243459">
    <property type="component" value="Unassembled WGS sequence"/>
</dbReference>
<protein>
    <submittedName>
        <fullName evidence="2">Uncharacterized protein</fullName>
    </submittedName>
</protein>
<name>A0A1R3L7A8_ASPOF</name>
<feature type="compositionally biased region" description="Basic and acidic residues" evidence="1">
    <location>
        <begin position="1"/>
        <end position="14"/>
    </location>
</feature>
<evidence type="ECO:0000313" key="3">
    <source>
        <dbReference type="Proteomes" id="UP000243459"/>
    </source>
</evidence>
<dbReference type="AlphaFoldDB" id="A0A1R3L7A8"/>
<keyword evidence="3" id="KW-1185">Reference proteome</keyword>
<organism evidence="2 3">
    <name type="scientific">Asparagus officinalis</name>
    <name type="common">Garden asparagus</name>
    <dbReference type="NCBI Taxonomy" id="4686"/>
    <lineage>
        <taxon>Eukaryota</taxon>
        <taxon>Viridiplantae</taxon>
        <taxon>Streptophyta</taxon>
        <taxon>Embryophyta</taxon>
        <taxon>Tracheophyta</taxon>
        <taxon>Spermatophyta</taxon>
        <taxon>Magnoliopsida</taxon>
        <taxon>Liliopsida</taxon>
        <taxon>Asparagales</taxon>
        <taxon>Asparagaceae</taxon>
        <taxon>Asparagoideae</taxon>
        <taxon>Asparagus</taxon>
    </lineage>
</organism>